<feature type="transmembrane region" description="Helical" evidence="1">
    <location>
        <begin position="57"/>
        <end position="78"/>
    </location>
</feature>
<dbReference type="EMBL" id="MGGR01000010">
    <property type="protein sequence ID" value="OGM34039.1"/>
    <property type="molecule type" value="Genomic_DNA"/>
</dbReference>
<dbReference type="AlphaFoldDB" id="A0A1F7Z4L8"/>
<evidence type="ECO:0000313" key="3">
    <source>
        <dbReference type="Proteomes" id="UP000177169"/>
    </source>
</evidence>
<dbReference type="STRING" id="1802505.A3D01_03855"/>
<keyword evidence="1" id="KW-0472">Membrane</keyword>
<feature type="transmembrane region" description="Helical" evidence="1">
    <location>
        <begin position="142"/>
        <end position="170"/>
    </location>
</feature>
<keyword evidence="1" id="KW-0812">Transmembrane</keyword>
<protein>
    <submittedName>
        <fullName evidence="2">Uncharacterized protein</fullName>
    </submittedName>
</protein>
<comment type="caution">
    <text evidence="2">The sequence shown here is derived from an EMBL/GenBank/DDBJ whole genome shotgun (WGS) entry which is preliminary data.</text>
</comment>
<feature type="transmembrane region" description="Helical" evidence="1">
    <location>
        <begin position="85"/>
        <end position="106"/>
    </location>
</feature>
<keyword evidence="1" id="KW-1133">Transmembrane helix</keyword>
<feature type="transmembrane region" description="Helical" evidence="1">
    <location>
        <begin position="12"/>
        <end position="30"/>
    </location>
</feature>
<sequence>MSKNYGKIFSNLVLLILLVLPSYLLIFRKIPYIPILDDVNLLIHEAGHVVFNPFGEFISFLGGSLMQLIIPGLFLTYFLMREDSFAVFFCLFWIGENLINISYYLADARNQVLPLVGGGRHDWTYMLSKVNLLNRAKFLGEIVFWIGGILLILSLVFTTLNLILSLVNYFKPKGVG</sequence>
<dbReference type="Proteomes" id="UP000177169">
    <property type="component" value="Unassembled WGS sequence"/>
</dbReference>
<accession>A0A1F7Z4L8</accession>
<reference evidence="2 3" key="1">
    <citation type="journal article" date="2016" name="Nat. Commun.">
        <title>Thousands of microbial genomes shed light on interconnected biogeochemical processes in an aquifer system.</title>
        <authorList>
            <person name="Anantharaman K."/>
            <person name="Brown C.T."/>
            <person name="Hug L.A."/>
            <person name="Sharon I."/>
            <person name="Castelle C.J."/>
            <person name="Probst A.J."/>
            <person name="Thomas B.C."/>
            <person name="Singh A."/>
            <person name="Wilkins M.J."/>
            <person name="Karaoz U."/>
            <person name="Brodie E.L."/>
            <person name="Williams K.H."/>
            <person name="Hubbard S.S."/>
            <person name="Banfield J.F."/>
        </authorList>
    </citation>
    <scope>NUCLEOTIDE SEQUENCE [LARGE SCALE GENOMIC DNA]</scope>
</reference>
<evidence type="ECO:0000256" key="1">
    <source>
        <dbReference type="SAM" id="Phobius"/>
    </source>
</evidence>
<evidence type="ECO:0000313" key="2">
    <source>
        <dbReference type="EMBL" id="OGM34039.1"/>
    </source>
</evidence>
<proteinExistence type="predicted"/>
<name>A0A1F7Z4L8_9BACT</name>
<gene>
    <name evidence="2" type="ORF">A3D01_03855</name>
</gene>
<organism evidence="2 3">
    <name type="scientific">Candidatus Woesebacteria bacterium RIFCSPHIGHO2_02_FULL_39_13</name>
    <dbReference type="NCBI Taxonomy" id="1802505"/>
    <lineage>
        <taxon>Bacteria</taxon>
        <taxon>Candidatus Woeseibacteriota</taxon>
    </lineage>
</organism>